<accession>A0A1G7HTQ7</accession>
<dbReference type="Gene3D" id="1.10.287.1260">
    <property type="match status" value="1"/>
</dbReference>
<evidence type="ECO:0000259" key="9">
    <source>
        <dbReference type="Pfam" id="PF21082"/>
    </source>
</evidence>
<evidence type="ECO:0000256" key="1">
    <source>
        <dbReference type="ARBA" id="ARBA00004651"/>
    </source>
</evidence>
<comment type="subcellular location">
    <subcellularLocation>
        <location evidence="1">Cell membrane</location>
        <topology evidence="1">Multi-pass membrane protein</topology>
    </subcellularLocation>
</comment>
<dbReference type="PANTHER" id="PTHR30221">
    <property type="entry name" value="SMALL-CONDUCTANCE MECHANOSENSITIVE CHANNEL"/>
    <property type="match status" value="1"/>
</dbReference>
<sequence>MNEFIQENSKAIYHILATVGTVIILLVITNYFHKWLKAKLKAKFPNQDSSTLDLLRRILKTLWIVLGFISLIFVFIDEQYYQRVQKDFWLIFYLGFVLILTIIGVSVVQMLFAHVIAKRVEEKSDPTSYKFLRNLAVFGVYFLGVLFAVMAFPSLRGLAQTALGGAGVIAVIAGVASQEALANLVGGVFIITFKPFKIFDIVRISDDMVGTVIDITLRHTVIRNFENKMIVVPNSIINKEKLINYDLGDRKCCQWIEIGISYDSDIDTAKEIMREQCTQHPSILDNRNPLDIKNGDPKVLVRVIGLNESEVTLRAWTWAKDYPSSFVMKCDLLESIKKEFDAKGIEIPFPHRTMVFKENQLAELKEQLKPKDS</sequence>
<evidence type="ECO:0000256" key="4">
    <source>
        <dbReference type="ARBA" id="ARBA00022692"/>
    </source>
</evidence>
<dbReference type="SUPFAM" id="SSF50182">
    <property type="entry name" value="Sm-like ribonucleoproteins"/>
    <property type="match status" value="1"/>
</dbReference>
<protein>
    <submittedName>
        <fullName evidence="10">Small-conductance mechanosensitive channel</fullName>
    </submittedName>
</protein>
<dbReference type="EMBL" id="FNBD01000006">
    <property type="protein sequence ID" value="SDF03449.1"/>
    <property type="molecule type" value="Genomic_DNA"/>
</dbReference>
<feature type="transmembrane region" description="Helical" evidence="7">
    <location>
        <begin position="167"/>
        <end position="193"/>
    </location>
</feature>
<dbReference type="SUPFAM" id="SSF82689">
    <property type="entry name" value="Mechanosensitive channel protein MscS (YggB), C-terminal domain"/>
    <property type="match status" value="1"/>
</dbReference>
<dbReference type="Pfam" id="PF00924">
    <property type="entry name" value="MS_channel_2nd"/>
    <property type="match status" value="1"/>
</dbReference>
<organism evidence="10 11">
    <name type="scientific">Cellulophaga baltica</name>
    <dbReference type="NCBI Taxonomy" id="76594"/>
    <lineage>
        <taxon>Bacteria</taxon>
        <taxon>Pseudomonadati</taxon>
        <taxon>Bacteroidota</taxon>
        <taxon>Flavobacteriia</taxon>
        <taxon>Flavobacteriales</taxon>
        <taxon>Flavobacteriaceae</taxon>
        <taxon>Cellulophaga</taxon>
    </lineage>
</organism>
<evidence type="ECO:0000256" key="7">
    <source>
        <dbReference type="SAM" id="Phobius"/>
    </source>
</evidence>
<keyword evidence="5 7" id="KW-1133">Transmembrane helix</keyword>
<evidence type="ECO:0000313" key="11">
    <source>
        <dbReference type="Proteomes" id="UP000182114"/>
    </source>
</evidence>
<dbReference type="RefSeq" id="WP_074538553.1">
    <property type="nucleotide sequence ID" value="NZ_FNBD01000006.1"/>
</dbReference>
<dbReference type="GO" id="GO:0005886">
    <property type="term" value="C:plasma membrane"/>
    <property type="evidence" value="ECO:0007669"/>
    <property type="project" value="UniProtKB-SubCell"/>
</dbReference>
<dbReference type="InterPro" id="IPR049278">
    <property type="entry name" value="MS_channel_C"/>
</dbReference>
<dbReference type="Pfam" id="PF21082">
    <property type="entry name" value="MS_channel_3rd"/>
    <property type="match status" value="1"/>
</dbReference>
<feature type="transmembrane region" description="Helical" evidence="7">
    <location>
        <begin position="134"/>
        <end position="155"/>
    </location>
</feature>
<dbReference type="AlphaFoldDB" id="A0A1G7HTQ7"/>
<dbReference type="InterPro" id="IPR023408">
    <property type="entry name" value="MscS_beta-dom_sf"/>
</dbReference>
<dbReference type="Proteomes" id="UP000182114">
    <property type="component" value="Unassembled WGS sequence"/>
</dbReference>
<evidence type="ECO:0000256" key="2">
    <source>
        <dbReference type="ARBA" id="ARBA00008017"/>
    </source>
</evidence>
<dbReference type="InterPro" id="IPR010920">
    <property type="entry name" value="LSM_dom_sf"/>
</dbReference>
<dbReference type="Gene3D" id="2.30.30.60">
    <property type="match status" value="1"/>
</dbReference>
<dbReference type="eggNOG" id="COG0668">
    <property type="taxonomic scope" value="Bacteria"/>
</dbReference>
<keyword evidence="3" id="KW-1003">Cell membrane</keyword>
<keyword evidence="11" id="KW-1185">Reference proteome</keyword>
<comment type="similarity">
    <text evidence="2">Belongs to the MscS (TC 1.A.23) family.</text>
</comment>
<dbReference type="PANTHER" id="PTHR30221:SF1">
    <property type="entry name" value="SMALL-CONDUCTANCE MECHANOSENSITIVE CHANNEL"/>
    <property type="match status" value="1"/>
</dbReference>
<proteinExistence type="inferred from homology"/>
<reference evidence="11" key="1">
    <citation type="submission" date="2016-10" db="EMBL/GenBank/DDBJ databases">
        <authorList>
            <person name="Varghese N."/>
            <person name="Submissions S."/>
        </authorList>
    </citation>
    <scope>NUCLEOTIDE SEQUENCE [LARGE SCALE GENOMIC DNA]</scope>
    <source>
        <strain evidence="11">DSM 24729</strain>
    </source>
</reference>
<dbReference type="GO" id="GO:0008381">
    <property type="term" value="F:mechanosensitive monoatomic ion channel activity"/>
    <property type="evidence" value="ECO:0007669"/>
    <property type="project" value="InterPro"/>
</dbReference>
<evidence type="ECO:0000256" key="6">
    <source>
        <dbReference type="ARBA" id="ARBA00023136"/>
    </source>
</evidence>
<dbReference type="InterPro" id="IPR011066">
    <property type="entry name" value="MscS_channel_C_sf"/>
</dbReference>
<feature type="transmembrane region" description="Helical" evidence="7">
    <location>
        <begin position="54"/>
        <end position="76"/>
    </location>
</feature>
<dbReference type="Gene3D" id="3.30.70.100">
    <property type="match status" value="1"/>
</dbReference>
<name>A0A1G7HTQ7_9FLAO</name>
<evidence type="ECO:0000259" key="8">
    <source>
        <dbReference type="Pfam" id="PF00924"/>
    </source>
</evidence>
<evidence type="ECO:0000313" key="10">
    <source>
        <dbReference type="EMBL" id="SDF03449.1"/>
    </source>
</evidence>
<evidence type="ECO:0000256" key="5">
    <source>
        <dbReference type="ARBA" id="ARBA00022989"/>
    </source>
</evidence>
<feature type="domain" description="Mechanosensitive ion channel MscS C-terminal" evidence="9">
    <location>
        <begin position="256"/>
        <end position="347"/>
    </location>
</feature>
<gene>
    <name evidence="10" type="ORF">SAMN04487992_106251</name>
</gene>
<keyword evidence="4 7" id="KW-0812">Transmembrane</keyword>
<feature type="transmembrane region" description="Helical" evidence="7">
    <location>
        <begin position="88"/>
        <end position="113"/>
    </location>
</feature>
<evidence type="ECO:0000256" key="3">
    <source>
        <dbReference type="ARBA" id="ARBA00022475"/>
    </source>
</evidence>
<dbReference type="InterPro" id="IPR006685">
    <property type="entry name" value="MscS_channel_2nd"/>
</dbReference>
<keyword evidence="6 7" id="KW-0472">Membrane</keyword>
<feature type="domain" description="Mechanosensitive ion channel MscS" evidence="8">
    <location>
        <begin position="181"/>
        <end position="245"/>
    </location>
</feature>
<feature type="transmembrane region" description="Helical" evidence="7">
    <location>
        <begin position="12"/>
        <end position="33"/>
    </location>
</feature>
<dbReference type="InterPro" id="IPR045275">
    <property type="entry name" value="MscS_archaea/bacteria_type"/>
</dbReference>